<dbReference type="CDD" id="cd02440">
    <property type="entry name" value="AdoMet_MTases"/>
    <property type="match status" value="1"/>
</dbReference>
<feature type="binding site" evidence="5">
    <location>
        <position position="195"/>
    </location>
    <ligand>
        <name>S-adenosyl-L-methionine</name>
        <dbReference type="ChEBI" id="CHEBI:59789"/>
    </ligand>
</feature>
<dbReference type="InterPro" id="IPR050320">
    <property type="entry name" value="N5-glutamine_MTase"/>
</dbReference>
<comment type="similarity">
    <text evidence="5">Belongs to the protein N5-glutamine methyltransferase family. PrmC subfamily.</text>
</comment>
<dbReference type="Gene3D" id="3.40.50.150">
    <property type="entry name" value="Vaccinia Virus protein VP39"/>
    <property type="match status" value="1"/>
</dbReference>
<evidence type="ECO:0000313" key="9">
    <source>
        <dbReference type="Proteomes" id="UP000478208"/>
    </source>
</evidence>
<dbReference type="Gene3D" id="1.10.8.10">
    <property type="entry name" value="DNA helicase RuvA subunit, C-terminal domain"/>
    <property type="match status" value="1"/>
</dbReference>
<dbReference type="EMBL" id="WOWS01000001">
    <property type="protein sequence ID" value="MUU76839.1"/>
    <property type="molecule type" value="Genomic_DNA"/>
</dbReference>
<dbReference type="PROSITE" id="PS00092">
    <property type="entry name" value="N6_MTASE"/>
    <property type="match status" value="1"/>
</dbReference>
<dbReference type="RefSeq" id="WP_157361294.1">
    <property type="nucleotide sequence ID" value="NZ_WOWS01000001.1"/>
</dbReference>
<comment type="caution">
    <text evidence="5">Lacks conserved residue(s) required for the propagation of feature annotation.</text>
</comment>
<sequence length="290" mass="32969">MVLKELQNIFHIELDAIYGNHEVNSFFYLCTEHYLNVPRIQLTLEPELAITKPETESFFKALEHLKQQKPIQYLLGETEFFGLPFKVNENVLIPRPETEELVDMIIRALESRSVQSSLKILDIGTGSGCIAISLAKHIPNAEVYALDVSPEALKVAKQNAELNNVDINFIEANILDQTCHSALDAESNFDIIVSNPPYVRNLEKVEIKPNVLDNEPHLALFVEDDNPLIFYKAITEFAINNLKPKGQLYFEINQYLGEETKALLTNVEFEAIELLKDLNGNDRMLKGTRI</sequence>
<gene>
    <name evidence="5 8" type="primary">prmC</name>
    <name evidence="8" type="ORF">GN138_00135</name>
</gene>
<dbReference type="EC" id="2.1.1.297" evidence="5"/>
<dbReference type="GO" id="GO:0032259">
    <property type="term" value="P:methylation"/>
    <property type="evidence" value="ECO:0007669"/>
    <property type="project" value="UniProtKB-KW"/>
</dbReference>
<dbReference type="InterPro" id="IPR004556">
    <property type="entry name" value="HemK-like"/>
</dbReference>
<dbReference type="InterPro" id="IPR040758">
    <property type="entry name" value="PrmC_N"/>
</dbReference>
<dbReference type="Pfam" id="PF17827">
    <property type="entry name" value="PrmC_N"/>
    <property type="match status" value="1"/>
</dbReference>
<dbReference type="NCBIfam" id="TIGR03534">
    <property type="entry name" value="RF_mod_PrmC"/>
    <property type="match status" value="1"/>
</dbReference>
<dbReference type="AlphaFoldDB" id="A0A6L6U4R4"/>
<dbReference type="GO" id="GO:0003676">
    <property type="term" value="F:nucleic acid binding"/>
    <property type="evidence" value="ECO:0007669"/>
    <property type="project" value="InterPro"/>
</dbReference>
<dbReference type="InterPro" id="IPR002052">
    <property type="entry name" value="DNA_methylase_N6_adenine_CS"/>
</dbReference>
<evidence type="ECO:0000256" key="4">
    <source>
        <dbReference type="ARBA" id="ARBA00048391"/>
    </source>
</evidence>
<evidence type="ECO:0000259" key="7">
    <source>
        <dbReference type="Pfam" id="PF17827"/>
    </source>
</evidence>
<dbReference type="Proteomes" id="UP000478208">
    <property type="component" value="Unassembled WGS sequence"/>
</dbReference>
<keyword evidence="2 5" id="KW-0808">Transferase</keyword>
<dbReference type="SUPFAM" id="SSF53335">
    <property type="entry name" value="S-adenosyl-L-methionine-dependent methyltransferases"/>
    <property type="match status" value="1"/>
</dbReference>
<feature type="binding site" evidence="5">
    <location>
        <begin position="195"/>
        <end position="198"/>
    </location>
    <ligand>
        <name>substrate</name>
    </ligand>
</feature>
<dbReference type="InterPro" id="IPR019874">
    <property type="entry name" value="RF_methyltr_PrmC"/>
</dbReference>
<keyword evidence="3 5" id="KW-0949">S-adenosyl-L-methionine</keyword>
<comment type="caution">
    <text evidence="8">The sequence shown here is derived from an EMBL/GenBank/DDBJ whole genome shotgun (WGS) entry which is preliminary data.</text>
</comment>
<dbReference type="InterPro" id="IPR029063">
    <property type="entry name" value="SAM-dependent_MTases_sf"/>
</dbReference>
<keyword evidence="9" id="KW-1185">Reference proteome</keyword>
<comment type="function">
    <text evidence="5">Methylates the class 1 translation termination release factors RF1/PrfA and RF2/PrfB on the glutamine residue of the universally conserved GGQ motif.</text>
</comment>
<evidence type="ECO:0000256" key="5">
    <source>
        <dbReference type="HAMAP-Rule" id="MF_02126"/>
    </source>
</evidence>
<feature type="domain" description="Methyltransferase small" evidence="6">
    <location>
        <begin position="107"/>
        <end position="203"/>
    </location>
</feature>
<name>A0A6L6U4R4_9FLAO</name>
<evidence type="ECO:0000256" key="1">
    <source>
        <dbReference type="ARBA" id="ARBA00022603"/>
    </source>
</evidence>
<feature type="domain" description="Release factor glutamine methyltransferase N-terminal" evidence="7">
    <location>
        <begin position="29"/>
        <end position="76"/>
    </location>
</feature>
<dbReference type="HAMAP" id="MF_02126">
    <property type="entry name" value="RF_methyltr_PrmC"/>
    <property type="match status" value="1"/>
</dbReference>
<evidence type="ECO:0000259" key="6">
    <source>
        <dbReference type="Pfam" id="PF05175"/>
    </source>
</evidence>
<dbReference type="InterPro" id="IPR007848">
    <property type="entry name" value="Small_mtfrase_dom"/>
</dbReference>
<reference evidence="8 9" key="1">
    <citation type="submission" date="2019-12" db="EMBL/GenBank/DDBJ databases">
        <authorList>
            <person name="Li J."/>
        </authorList>
    </citation>
    <scope>NUCLEOTIDE SEQUENCE [LARGE SCALE GENOMIC DNA]</scope>
    <source>
        <strain evidence="8 9">HL2-2</strain>
    </source>
</reference>
<dbReference type="NCBIfam" id="TIGR00536">
    <property type="entry name" value="hemK_fam"/>
    <property type="match status" value="1"/>
</dbReference>
<proteinExistence type="inferred from homology"/>
<dbReference type="PANTHER" id="PTHR18895">
    <property type="entry name" value="HEMK METHYLTRANSFERASE"/>
    <property type="match status" value="1"/>
</dbReference>
<feature type="binding site" evidence="5">
    <location>
        <position position="147"/>
    </location>
    <ligand>
        <name>S-adenosyl-L-methionine</name>
        <dbReference type="ChEBI" id="CHEBI:59789"/>
    </ligand>
</feature>
<evidence type="ECO:0000313" key="8">
    <source>
        <dbReference type="EMBL" id="MUU76839.1"/>
    </source>
</evidence>
<dbReference type="PANTHER" id="PTHR18895:SF74">
    <property type="entry name" value="MTRF1L RELEASE FACTOR GLUTAMINE METHYLTRANSFERASE"/>
    <property type="match status" value="1"/>
</dbReference>
<accession>A0A6L6U4R4</accession>
<organism evidence="8 9">
    <name type="scientific">Winogradskyella endarachnes</name>
    <dbReference type="NCBI Taxonomy" id="2681965"/>
    <lineage>
        <taxon>Bacteria</taxon>
        <taxon>Pseudomonadati</taxon>
        <taxon>Bacteroidota</taxon>
        <taxon>Flavobacteriia</taxon>
        <taxon>Flavobacteriales</taxon>
        <taxon>Flavobacteriaceae</taxon>
        <taxon>Winogradskyella</taxon>
    </lineage>
</organism>
<comment type="catalytic activity">
    <reaction evidence="4 5">
        <text>L-glutaminyl-[peptide chain release factor] + S-adenosyl-L-methionine = N(5)-methyl-L-glutaminyl-[peptide chain release factor] + S-adenosyl-L-homocysteine + H(+)</text>
        <dbReference type="Rhea" id="RHEA:42896"/>
        <dbReference type="Rhea" id="RHEA-COMP:10271"/>
        <dbReference type="Rhea" id="RHEA-COMP:10272"/>
        <dbReference type="ChEBI" id="CHEBI:15378"/>
        <dbReference type="ChEBI" id="CHEBI:30011"/>
        <dbReference type="ChEBI" id="CHEBI:57856"/>
        <dbReference type="ChEBI" id="CHEBI:59789"/>
        <dbReference type="ChEBI" id="CHEBI:61891"/>
        <dbReference type="EC" id="2.1.1.297"/>
    </reaction>
</comment>
<protein>
    <recommendedName>
        <fullName evidence="5">Release factor glutamine methyltransferase</fullName>
        <shortName evidence="5">RF MTase</shortName>
        <ecNumber evidence="5">2.1.1.297</ecNumber>
    </recommendedName>
    <alternativeName>
        <fullName evidence="5">N5-glutamine methyltransferase PrmC</fullName>
    </alternativeName>
    <alternativeName>
        <fullName evidence="5">Protein-(glutamine-N5) MTase PrmC</fullName>
    </alternativeName>
    <alternativeName>
        <fullName evidence="5">Protein-glutamine N-methyltransferase PrmC</fullName>
    </alternativeName>
</protein>
<keyword evidence="1 5" id="KW-0489">Methyltransferase</keyword>
<evidence type="ECO:0000256" key="2">
    <source>
        <dbReference type="ARBA" id="ARBA00022679"/>
    </source>
</evidence>
<feature type="binding site" evidence="5">
    <location>
        <begin position="124"/>
        <end position="128"/>
    </location>
    <ligand>
        <name>S-adenosyl-L-methionine</name>
        <dbReference type="ChEBI" id="CHEBI:59789"/>
    </ligand>
</feature>
<evidence type="ECO:0000256" key="3">
    <source>
        <dbReference type="ARBA" id="ARBA00022691"/>
    </source>
</evidence>
<dbReference type="GO" id="GO:0102559">
    <property type="term" value="F:peptide chain release factor N(5)-glutamine methyltransferase activity"/>
    <property type="evidence" value="ECO:0007669"/>
    <property type="project" value="UniProtKB-EC"/>
</dbReference>
<dbReference type="Pfam" id="PF05175">
    <property type="entry name" value="MTS"/>
    <property type="match status" value="1"/>
</dbReference>